<evidence type="ECO:0000259" key="12">
    <source>
        <dbReference type="SMART" id="SM00852"/>
    </source>
</evidence>
<keyword evidence="7 11" id="KW-0479">Metal-binding</keyword>
<evidence type="ECO:0000256" key="7">
    <source>
        <dbReference type="ARBA" id="ARBA00022723"/>
    </source>
</evidence>
<keyword evidence="9 11" id="KW-0501">Molybdenum cofactor biosynthesis</keyword>
<keyword evidence="5 11" id="KW-0500">Molybdenum</keyword>
<dbReference type="SUPFAM" id="SSF63882">
    <property type="entry name" value="MoeA N-terminal region -like"/>
    <property type="match status" value="1"/>
</dbReference>
<evidence type="ECO:0000256" key="9">
    <source>
        <dbReference type="ARBA" id="ARBA00023150"/>
    </source>
</evidence>
<dbReference type="AlphaFoldDB" id="A0A7V1D1Y0"/>
<comment type="similarity">
    <text evidence="4 11">Belongs to the MoeA family.</text>
</comment>
<dbReference type="PANTHER" id="PTHR10192">
    <property type="entry name" value="MOLYBDOPTERIN BIOSYNTHESIS PROTEIN"/>
    <property type="match status" value="1"/>
</dbReference>
<dbReference type="InterPro" id="IPR036135">
    <property type="entry name" value="MoeA_linker/N_sf"/>
</dbReference>
<dbReference type="Gene3D" id="3.40.980.10">
    <property type="entry name" value="MoaB/Mog-like domain"/>
    <property type="match status" value="1"/>
</dbReference>
<dbReference type="InterPro" id="IPR038987">
    <property type="entry name" value="MoeA-like"/>
</dbReference>
<proteinExistence type="inferred from homology"/>
<protein>
    <recommendedName>
        <fullName evidence="11">Molybdopterin molybdenumtransferase</fullName>
        <ecNumber evidence="11">2.10.1.1</ecNumber>
    </recommendedName>
</protein>
<dbReference type="Pfam" id="PF03454">
    <property type="entry name" value="MoeA_C"/>
    <property type="match status" value="1"/>
</dbReference>
<dbReference type="FunFam" id="3.40.980.10:FF:000004">
    <property type="entry name" value="Molybdopterin molybdenumtransferase"/>
    <property type="match status" value="1"/>
</dbReference>
<sequence length="406" mass="43584">MNDCFNASALLSVEDAIENILSTIKPIAQHEQLSLCNSLDRVLAKALISDINVPIHDNSAMDGYAICYQSSSNSYQLVGTVLAGEYFAPQLRPGECVRIMTGAPIPKGCDAVIMQENATKVGNCVTINQKITMADNIRRAGEDITKGETVLTIGHKLTPVDLGLLASLGIEQLTVYKKLKVAVFSTGDELTLPGQPLKAGAIYESNRPVLISSLQKLAFDVIDLGIIKDTKTAIKDAFLTADVTADVIISSGGVSVGDADYTKEVLNEIGEIGFWKIAMKPGKPFAFGKLPNSYFFGLPGNPVSAMVTFMQLVCPALNYLSAQPRAKQTNRLTAITTTAIKKRPGRTDFQRAIATIDNEGFYTVSALPYQGSGVLTSMSKANCFIVLPADSADVAEGTRVEIEMFK</sequence>
<dbReference type="GO" id="GO:0005829">
    <property type="term" value="C:cytosol"/>
    <property type="evidence" value="ECO:0007669"/>
    <property type="project" value="TreeGrafter"/>
</dbReference>
<dbReference type="Gene3D" id="2.170.190.11">
    <property type="entry name" value="Molybdopterin biosynthesis moea protein, domain 3"/>
    <property type="match status" value="1"/>
</dbReference>
<comment type="function">
    <text evidence="2 11">Catalyzes the insertion of molybdate into adenylated molybdopterin with the concomitant release of AMP.</text>
</comment>
<feature type="domain" description="MoaB/Mog" evidence="12">
    <location>
        <begin position="182"/>
        <end position="319"/>
    </location>
</feature>
<dbReference type="InterPro" id="IPR036688">
    <property type="entry name" value="MoeA_C_domain_IV_sf"/>
</dbReference>
<dbReference type="GO" id="GO:0046872">
    <property type="term" value="F:metal ion binding"/>
    <property type="evidence" value="ECO:0007669"/>
    <property type="project" value="UniProtKB-UniRule"/>
</dbReference>
<dbReference type="PROSITE" id="PS01079">
    <property type="entry name" value="MOCF_BIOSYNTHESIS_2"/>
    <property type="match status" value="1"/>
</dbReference>
<comment type="caution">
    <text evidence="13">The sequence shown here is derived from an EMBL/GenBank/DDBJ whole genome shotgun (WGS) entry which is preliminary data.</text>
</comment>
<dbReference type="GO" id="GO:0061599">
    <property type="term" value="F:molybdopterin molybdotransferase activity"/>
    <property type="evidence" value="ECO:0007669"/>
    <property type="project" value="UniProtKB-UniRule"/>
</dbReference>
<dbReference type="SMART" id="SM00852">
    <property type="entry name" value="MoCF_biosynth"/>
    <property type="match status" value="1"/>
</dbReference>
<dbReference type="Gene3D" id="3.90.105.10">
    <property type="entry name" value="Molybdopterin biosynthesis moea protein, domain 2"/>
    <property type="match status" value="1"/>
</dbReference>
<dbReference type="InterPro" id="IPR005111">
    <property type="entry name" value="MoeA_C_domain_IV"/>
</dbReference>
<dbReference type="PANTHER" id="PTHR10192:SF5">
    <property type="entry name" value="GEPHYRIN"/>
    <property type="match status" value="1"/>
</dbReference>
<evidence type="ECO:0000256" key="3">
    <source>
        <dbReference type="ARBA" id="ARBA00005046"/>
    </source>
</evidence>
<evidence type="ECO:0000256" key="5">
    <source>
        <dbReference type="ARBA" id="ARBA00022505"/>
    </source>
</evidence>
<dbReference type="InterPro" id="IPR001453">
    <property type="entry name" value="MoaB/Mog_dom"/>
</dbReference>
<evidence type="ECO:0000256" key="4">
    <source>
        <dbReference type="ARBA" id="ARBA00010763"/>
    </source>
</evidence>
<accession>A0A7V1D1Y0</accession>
<dbReference type="UniPathway" id="UPA00344"/>
<dbReference type="Gene3D" id="2.40.340.10">
    <property type="entry name" value="MoeA, C-terminal, domain IV"/>
    <property type="match status" value="1"/>
</dbReference>
<name>A0A7V1D1Y0_9GAMM</name>
<dbReference type="CDD" id="cd00887">
    <property type="entry name" value="MoeA"/>
    <property type="match status" value="1"/>
</dbReference>
<comment type="pathway">
    <text evidence="3 11">Cofactor biosynthesis; molybdopterin biosynthesis.</text>
</comment>
<keyword evidence="8 11" id="KW-0460">Magnesium</keyword>
<evidence type="ECO:0000313" key="13">
    <source>
        <dbReference type="EMBL" id="HEA18374.1"/>
    </source>
</evidence>
<dbReference type="Proteomes" id="UP000886188">
    <property type="component" value="Unassembled WGS sequence"/>
</dbReference>
<evidence type="ECO:0000256" key="1">
    <source>
        <dbReference type="ARBA" id="ARBA00001946"/>
    </source>
</evidence>
<evidence type="ECO:0000256" key="10">
    <source>
        <dbReference type="ARBA" id="ARBA00047317"/>
    </source>
</evidence>
<reference evidence="13" key="1">
    <citation type="journal article" date="2020" name="mSystems">
        <title>Genome- and Community-Level Interaction Insights into Carbon Utilization and Element Cycling Functions of Hydrothermarchaeota in Hydrothermal Sediment.</title>
        <authorList>
            <person name="Zhou Z."/>
            <person name="Liu Y."/>
            <person name="Xu W."/>
            <person name="Pan J."/>
            <person name="Luo Z.H."/>
            <person name="Li M."/>
        </authorList>
    </citation>
    <scope>NUCLEOTIDE SEQUENCE [LARGE SCALE GENOMIC DNA]</scope>
    <source>
        <strain evidence="13">HyVt-346</strain>
    </source>
</reference>
<dbReference type="NCBIfam" id="TIGR00177">
    <property type="entry name" value="molyb_syn"/>
    <property type="match status" value="1"/>
</dbReference>
<dbReference type="SUPFAM" id="SSF53218">
    <property type="entry name" value="Molybdenum cofactor biosynthesis proteins"/>
    <property type="match status" value="1"/>
</dbReference>
<dbReference type="SUPFAM" id="SSF63867">
    <property type="entry name" value="MoeA C-terminal domain-like"/>
    <property type="match status" value="1"/>
</dbReference>
<comment type="catalytic activity">
    <reaction evidence="10">
        <text>adenylyl-molybdopterin + molybdate = Mo-molybdopterin + AMP + H(+)</text>
        <dbReference type="Rhea" id="RHEA:35047"/>
        <dbReference type="ChEBI" id="CHEBI:15378"/>
        <dbReference type="ChEBI" id="CHEBI:36264"/>
        <dbReference type="ChEBI" id="CHEBI:62727"/>
        <dbReference type="ChEBI" id="CHEBI:71302"/>
        <dbReference type="ChEBI" id="CHEBI:456215"/>
        <dbReference type="EC" id="2.10.1.1"/>
    </reaction>
</comment>
<dbReference type="InterPro" id="IPR005110">
    <property type="entry name" value="MoeA_linker/N"/>
</dbReference>
<keyword evidence="6 11" id="KW-0808">Transferase</keyword>
<dbReference type="Pfam" id="PF03453">
    <property type="entry name" value="MoeA_N"/>
    <property type="match status" value="1"/>
</dbReference>
<evidence type="ECO:0000256" key="6">
    <source>
        <dbReference type="ARBA" id="ARBA00022679"/>
    </source>
</evidence>
<gene>
    <name evidence="13" type="ORF">ENH88_18425</name>
</gene>
<organism evidence="13">
    <name type="scientific">Pseudoalteromonas prydzensis</name>
    <dbReference type="NCBI Taxonomy" id="182141"/>
    <lineage>
        <taxon>Bacteria</taxon>
        <taxon>Pseudomonadati</taxon>
        <taxon>Pseudomonadota</taxon>
        <taxon>Gammaproteobacteria</taxon>
        <taxon>Alteromonadales</taxon>
        <taxon>Pseudoalteromonadaceae</taxon>
        <taxon>Pseudoalteromonas</taxon>
    </lineage>
</organism>
<dbReference type="EMBL" id="DRGM01000185">
    <property type="protein sequence ID" value="HEA18374.1"/>
    <property type="molecule type" value="Genomic_DNA"/>
</dbReference>
<dbReference type="InterPro" id="IPR036425">
    <property type="entry name" value="MoaB/Mog-like_dom_sf"/>
</dbReference>
<dbReference type="InterPro" id="IPR008284">
    <property type="entry name" value="MoCF_biosynth_CS"/>
</dbReference>
<dbReference type="GO" id="GO:0006777">
    <property type="term" value="P:Mo-molybdopterin cofactor biosynthetic process"/>
    <property type="evidence" value="ECO:0007669"/>
    <property type="project" value="UniProtKB-UniRule"/>
</dbReference>
<dbReference type="NCBIfam" id="NF045515">
    <property type="entry name" value="Glp_gephyrin"/>
    <property type="match status" value="1"/>
</dbReference>
<evidence type="ECO:0000256" key="2">
    <source>
        <dbReference type="ARBA" id="ARBA00002901"/>
    </source>
</evidence>
<evidence type="ECO:0000256" key="11">
    <source>
        <dbReference type="RuleBase" id="RU365090"/>
    </source>
</evidence>
<comment type="cofactor">
    <cofactor evidence="1 11">
        <name>Mg(2+)</name>
        <dbReference type="ChEBI" id="CHEBI:18420"/>
    </cofactor>
</comment>
<dbReference type="Pfam" id="PF00994">
    <property type="entry name" value="MoCF_biosynth"/>
    <property type="match status" value="1"/>
</dbReference>
<dbReference type="EC" id="2.10.1.1" evidence="11"/>
<evidence type="ECO:0000256" key="8">
    <source>
        <dbReference type="ARBA" id="ARBA00022842"/>
    </source>
</evidence>
<dbReference type="RefSeq" id="WP_304184491.1">
    <property type="nucleotide sequence ID" value="NZ_DRGM01000185.1"/>
</dbReference>
<dbReference type="FunFam" id="2.170.190.11:FF:000008">
    <property type="entry name" value="Molybdopterin molybdenumtransferase"/>
    <property type="match status" value="1"/>
</dbReference>